<proteinExistence type="predicted"/>
<protein>
    <submittedName>
        <fullName evidence="1">Uncharacterized protein</fullName>
    </submittedName>
</protein>
<evidence type="ECO:0000313" key="1">
    <source>
        <dbReference type="EMBL" id="PJJ76580.1"/>
    </source>
</evidence>
<dbReference type="AlphaFoldDB" id="A0A2M9CXF7"/>
<comment type="caution">
    <text evidence="1">The sequence shown here is derived from an EMBL/GenBank/DDBJ whole genome shotgun (WGS) entry which is preliminary data.</text>
</comment>
<dbReference type="EMBL" id="PGFG01000001">
    <property type="protein sequence ID" value="PJJ76580.1"/>
    <property type="molecule type" value="Genomic_DNA"/>
</dbReference>
<accession>A0A2M9CXF7</accession>
<sequence length="38" mass="4385">MLVNFFIHNLELLFMCKILGIQKIIQELALLVAISQKV</sequence>
<evidence type="ECO:0000313" key="2">
    <source>
        <dbReference type="Proteomes" id="UP000230000"/>
    </source>
</evidence>
<gene>
    <name evidence="1" type="ORF">BXY57_2210</name>
</gene>
<organism evidence="1 2">
    <name type="scientific">Thermoflavifilum aggregans</name>
    <dbReference type="NCBI Taxonomy" id="454188"/>
    <lineage>
        <taxon>Bacteria</taxon>
        <taxon>Pseudomonadati</taxon>
        <taxon>Bacteroidota</taxon>
        <taxon>Chitinophagia</taxon>
        <taxon>Chitinophagales</taxon>
        <taxon>Chitinophagaceae</taxon>
        <taxon>Thermoflavifilum</taxon>
    </lineage>
</organism>
<name>A0A2M9CXF7_9BACT</name>
<reference evidence="1 2" key="1">
    <citation type="submission" date="2017-11" db="EMBL/GenBank/DDBJ databases">
        <title>Genomic Encyclopedia of Archaeal and Bacterial Type Strains, Phase II (KMG-II): From Individual Species to Whole Genera.</title>
        <authorList>
            <person name="Goeker M."/>
        </authorList>
    </citation>
    <scope>NUCLEOTIDE SEQUENCE [LARGE SCALE GENOMIC DNA]</scope>
    <source>
        <strain evidence="1 2">DSM 27268</strain>
    </source>
</reference>
<keyword evidence="2" id="KW-1185">Reference proteome</keyword>
<dbReference type="Proteomes" id="UP000230000">
    <property type="component" value="Unassembled WGS sequence"/>
</dbReference>